<protein>
    <submittedName>
        <fullName evidence="5">Amino acid ABC transporter substrate-binding protein</fullName>
    </submittedName>
</protein>
<proteinExistence type="inferred from homology"/>
<dbReference type="SUPFAM" id="SSF53822">
    <property type="entry name" value="Periplasmic binding protein-like I"/>
    <property type="match status" value="1"/>
</dbReference>
<dbReference type="InterPro" id="IPR028081">
    <property type="entry name" value="Leu-bd"/>
</dbReference>
<accession>A0ABS8CAF3</accession>
<reference evidence="5 6" key="1">
    <citation type="submission" date="2020-07" db="EMBL/GenBank/DDBJ databases">
        <title>Pusillimonas sp. nov., isolated from poultry manure in Taiwan.</title>
        <authorList>
            <person name="Lin S.-Y."/>
            <person name="Tang Y.-S."/>
            <person name="Young C.-C."/>
        </authorList>
    </citation>
    <scope>NUCLEOTIDE SEQUENCE [LARGE SCALE GENOMIC DNA]</scope>
    <source>
        <strain evidence="5 6">CC-YST705</strain>
    </source>
</reference>
<gene>
    <name evidence="5" type="ORF">H0484_04270</name>
</gene>
<dbReference type="PANTHER" id="PTHR30483">
    <property type="entry name" value="LEUCINE-SPECIFIC-BINDING PROTEIN"/>
    <property type="match status" value="1"/>
</dbReference>
<evidence type="ECO:0000256" key="1">
    <source>
        <dbReference type="ARBA" id="ARBA00010062"/>
    </source>
</evidence>
<evidence type="ECO:0000259" key="4">
    <source>
        <dbReference type="Pfam" id="PF13458"/>
    </source>
</evidence>
<sequence length="395" mass="43148">MKQKRGILRLAVAALALCASSVGLAAEPVRIGFGISRTGEFAPTSAGPLAAYELWRDQVNAKGGLDVAGTKRPVEFVIYDDQSDVGKEAAIYEKLISNDKVDLLLSPWGSHNHFAIVGVLEKHGFPMVGSTASSLQIRSLKAKNIWFPTSSMPDAHGKEMAKMLKDLGVKTVAVNTVQVGFPMENRQELLPALKEAGIEVVLDRQYAPGVKDMTSTLTEIKRLQPDAVINLSYPPDAILYMRGAREQDIKAPFQFLLVGPTAAFFSKMFGANLDNIVTMGHWSPDKADWPNAKAFFEAYQSKTGEAPDYLDAVLAYMSAEILEQAVAKAGLDKDALRKAISSETFSTINGPVRFEGVQNVTTPTMFLQFQDGVAQIVHPPEMATAKFQPKQKWEQ</sequence>
<dbReference type="PANTHER" id="PTHR30483:SF37">
    <property type="entry name" value="ABC TRANSPORTER SUBSTRATE-BINDING PROTEIN"/>
    <property type="match status" value="1"/>
</dbReference>
<dbReference type="InterPro" id="IPR051010">
    <property type="entry name" value="BCAA_transport"/>
</dbReference>
<evidence type="ECO:0000313" key="5">
    <source>
        <dbReference type="EMBL" id="MCB5362968.1"/>
    </source>
</evidence>
<dbReference type="InterPro" id="IPR028082">
    <property type="entry name" value="Peripla_BP_I"/>
</dbReference>
<dbReference type="Pfam" id="PF13458">
    <property type="entry name" value="Peripla_BP_6"/>
    <property type="match status" value="1"/>
</dbReference>
<keyword evidence="2 3" id="KW-0732">Signal</keyword>
<dbReference type="Proteomes" id="UP000776983">
    <property type="component" value="Unassembled WGS sequence"/>
</dbReference>
<keyword evidence="6" id="KW-1185">Reference proteome</keyword>
<comment type="caution">
    <text evidence="5">The sequence shown here is derived from an EMBL/GenBank/DDBJ whole genome shotgun (WGS) entry which is preliminary data.</text>
</comment>
<feature type="signal peptide" evidence="3">
    <location>
        <begin position="1"/>
        <end position="25"/>
    </location>
</feature>
<dbReference type="CDD" id="cd06338">
    <property type="entry name" value="PBP1_ABC_ligand_binding-like"/>
    <property type="match status" value="1"/>
</dbReference>
<dbReference type="RefSeq" id="WP_226953213.1">
    <property type="nucleotide sequence ID" value="NZ_JACDXW010000002.1"/>
</dbReference>
<evidence type="ECO:0000313" key="6">
    <source>
        <dbReference type="Proteomes" id="UP000776983"/>
    </source>
</evidence>
<dbReference type="EMBL" id="JACDXW010000002">
    <property type="protein sequence ID" value="MCB5362968.1"/>
    <property type="molecule type" value="Genomic_DNA"/>
</dbReference>
<feature type="chain" id="PRO_5046624292" evidence="3">
    <location>
        <begin position="26"/>
        <end position="395"/>
    </location>
</feature>
<evidence type="ECO:0000256" key="3">
    <source>
        <dbReference type="SAM" id="SignalP"/>
    </source>
</evidence>
<organism evidence="5 6">
    <name type="scientific">Mesopusillimonas faecipullorum</name>
    <dbReference type="NCBI Taxonomy" id="2755040"/>
    <lineage>
        <taxon>Bacteria</taxon>
        <taxon>Pseudomonadati</taxon>
        <taxon>Pseudomonadota</taxon>
        <taxon>Betaproteobacteria</taxon>
        <taxon>Burkholderiales</taxon>
        <taxon>Alcaligenaceae</taxon>
        <taxon>Mesopusillimonas</taxon>
    </lineage>
</organism>
<evidence type="ECO:0000256" key="2">
    <source>
        <dbReference type="ARBA" id="ARBA00022729"/>
    </source>
</evidence>
<name>A0ABS8CAF3_9BURK</name>
<feature type="domain" description="Leucine-binding protein" evidence="4">
    <location>
        <begin position="28"/>
        <end position="367"/>
    </location>
</feature>
<comment type="similarity">
    <text evidence="1">Belongs to the leucine-binding protein family.</text>
</comment>
<dbReference type="Gene3D" id="3.40.50.2300">
    <property type="match status" value="2"/>
</dbReference>